<name>A0A5C7W074_AQUAC</name>
<evidence type="ECO:0000313" key="3">
    <source>
        <dbReference type="Proteomes" id="UP000321110"/>
    </source>
</evidence>
<keyword evidence="1" id="KW-0472">Membrane</keyword>
<evidence type="ECO:0000256" key="1">
    <source>
        <dbReference type="SAM" id="Phobius"/>
    </source>
</evidence>
<dbReference type="Proteomes" id="UP000321110">
    <property type="component" value="Unassembled WGS sequence"/>
</dbReference>
<gene>
    <name evidence="2" type="ORF">E6Q69_12925</name>
</gene>
<feature type="transmembrane region" description="Helical" evidence="1">
    <location>
        <begin position="105"/>
        <end position="124"/>
    </location>
</feature>
<feature type="transmembrane region" description="Helical" evidence="1">
    <location>
        <begin position="47"/>
        <end position="67"/>
    </location>
</feature>
<dbReference type="AlphaFoldDB" id="A0A5C7W074"/>
<evidence type="ECO:0000313" key="2">
    <source>
        <dbReference type="EMBL" id="TXI30780.1"/>
    </source>
</evidence>
<sequence>MNTLVAVHQNLWQSFRRLPSWVQLWMAVILLPANLLSLFLLEYPSARMIAIAALLALGSNMLLMYRYGGFSRLMALPHLLVWGPLQVLLLMYLAGSAPAPSLHEVIYVCWVLAVNGVSLFFDVLDSWRWLQGERQLF</sequence>
<proteinExistence type="predicted"/>
<accession>A0A5C7W074</accession>
<feature type="transmembrane region" description="Helical" evidence="1">
    <location>
        <begin position="21"/>
        <end position="41"/>
    </location>
</feature>
<dbReference type="EMBL" id="SSFO01000215">
    <property type="protein sequence ID" value="TXI30780.1"/>
    <property type="molecule type" value="Genomic_DNA"/>
</dbReference>
<feature type="transmembrane region" description="Helical" evidence="1">
    <location>
        <begin position="79"/>
        <end position="99"/>
    </location>
</feature>
<reference evidence="2 3" key="1">
    <citation type="submission" date="2018-09" db="EMBL/GenBank/DDBJ databases">
        <title>Metagenome Assembled Genomes from an Advanced Water Purification Facility.</title>
        <authorList>
            <person name="Stamps B.W."/>
            <person name="Spear J.R."/>
        </authorList>
    </citation>
    <scope>NUCLEOTIDE SEQUENCE [LARGE SCALE GENOMIC DNA]</scope>
    <source>
        <strain evidence="2">Bin_52_1</strain>
    </source>
</reference>
<organism evidence="2 3">
    <name type="scientific">Aquipseudomonas alcaligenes</name>
    <name type="common">Pseudomonas alcaligenes</name>
    <dbReference type="NCBI Taxonomy" id="43263"/>
    <lineage>
        <taxon>Bacteria</taxon>
        <taxon>Pseudomonadati</taxon>
        <taxon>Pseudomonadota</taxon>
        <taxon>Gammaproteobacteria</taxon>
        <taxon>Pseudomonadales</taxon>
        <taxon>Pseudomonadaceae</taxon>
        <taxon>Aquipseudomonas</taxon>
    </lineage>
</organism>
<keyword evidence="1" id="KW-1133">Transmembrane helix</keyword>
<comment type="caution">
    <text evidence="2">The sequence shown here is derived from an EMBL/GenBank/DDBJ whole genome shotgun (WGS) entry which is preliminary data.</text>
</comment>
<keyword evidence="1" id="KW-0812">Transmembrane</keyword>
<protein>
    <submittedName>
        <fullName evidence="2">Uncharacterized protein</fullName>
    </submittedName>
</protein>